<dbReference type="RefSeq" id="WP_051313577.1">
    <property type="nucleotide sequence ID" value="NZ_AUBJ02000001.1"/>
</dbReference>
<evidence type="ECO:0000256" key="1">
    <source>
        <dbReference type="SAM" id="MobiDB-lite"/>
    </source>
</evidence>
<dbReference type="InterPro" id="IPR028994">
    <property type="entry name" value="Integrin_alpha_N"/>
</dbReference>
<reference evidence="3 4" key="1">
    <citation type="submission" date="2013-07" db="EMBL/GenBank/DDBJ databases">
        <authorList>
            <consortium name="DOE Joint Genome Institute"/>
            <person name="Reeve W."/>
            <person name="Huntemann M."/>
            <person name="Han J."/>
            <person name="Chen A."/>
            <person name="Kyrpides N."/>
            <person name="Mavromatis K."/>
            <person name="Markowitz V."/>
            <person name="Palaniappan K."/>
            <person name="Ivanova N."/>
            <person name="Schaumberg A."/>
            <person name="Pati A."/>
            <person name="Liolios K."/>
            <person name="Nordberg H.P."/>
            <person name="Cantor M.N."/>
            <person name="Hua S.X."/>
            <person name="Woyke T."/>
        </authorList>
    </citation>
    <scope>NUCLEOTIDE SEQUENCE [LARGE SCALE GENOMIC DNA]</scope>
    <source>
        <strain evidence="3 4">DSM 43889</strain>
    </source>
</reference>
<sequence length="274" mass="27995">MYIEGEAGDTTGDSTDLRVVVDGQEYTGETNHDFSGDGTPDSVLLETDDGYLVFTDSDGDGEADLLVEYDEHGNVTGTAGYDQASGGWVASDPERTLEGNPRLDIGELPAGEPFDDASYSGDSILVRTPGGPMDVGAPTEDMNGDGVADTSVVVTEDDVVLVVSDVDGDGDADLIAEFHADGTVVLAEHTGGGEWVVVEQGGLDAQGQYVPDTGHHGAVPSGSDEEWGDEATDARARYDVTASVGGSAVPVAGASAPSGDASGESPEVAQAHWA</sequence>
<evidence type="ECO:0000313" key="3">
    <source>
        <dbReference type="EMBL" id="MCP2333052.1"/>
    </source>
</evidence>
<evidence type="ECO:0000259" key="2">
    <source>
        <dbReference type="Pfam" id="PF20615"/>
    </source>
</evidence>
<evidence type="ECO:0000313" key="4">
    <source>
        <dbReference type="Proteomes" id="UP000791080"/>
    </source>
</evidence>
<dbReference type="InterPro" id="IPR046543">
    <property type="entry name" value="DUF6802"/>
</dbReference>
<comment type="caution">
    <text evidence="3">The sequence shown here is derived from an EMBL/GenBank/DDBJ whole genome shotgun (WGS) entry which is preliminary data.</text>
</comment>
<dbReference type="SUPFAM" id="SSF69318">
    <property type="entry name" value="Integrin alpha N-terminal domain"/>
    <property type="match status" value="1"/>
</dbReference>
<feature type="compositionally biased region" description="Low complexity" evidence="1">
    <location>
        <begin position="249"/>
        <end position="266"/>
    </location>
</feature>
<dbReference type="EMBL" id="AUBJ02000001">
    <property type="protein sequence ID" value="MCP2333052.1"/>
    <property type="molecule type" value="Genomic_DNA"/>
</dbReference>
<reference evidence="3 4" key="2">
    <citation type="submission" date="2022-06" db="EMBL/GenBank/DDBJ databases">
        <title>Genomic Encyclopedia of Type Strains, Phase I: the one thousand microbial genomes (KMG-I) project.</title>
        <authorList>
            <person name="Kyrpides N."/>
        </authorList>
    </citation>
    <scope>NUCLEOTIDE SEQUENCE [LARGE SCALE GENOMIC DNA]</scope>
    <source>
        <strain evidence="3 4">DSM 43889</strain>
    </source>
</reference>
<dbReference type="Proteomes" id="UP000791080">
    <property type="component" value="Unassembled WGS sequence"/>
</dbReference>
<feature type="region of interest" description="Disordered" evidence="1">
    <location>
        <begin position="249"/>
        <end position="274"/>
    </location>
</feature>
<feature type="domain" description="DUF6802" evidence="2">
    <location>
        <begin position="131"/>
        <end position="204"/>
    </location>
</feature>
<accession>A0ABT1JKL2</accession>
<gene>
    <name evidence="3" type="ORF">G443_003322</name>
</gene>
<keyword evidence="4" id="KW-1185">Reference proteome</keyword>
<organism evidence="3 4">
    <name type="scientific">Actinoalloteichus caeruleus DSM 43889</name>
    <dbReference type="NCBI Taxonomy" id="1120930"/>
    <lineage>
        <taxon>Bacteria</taxon>
        <taxon>Bacillati</taxon>
        <taxon>Actinomycetota</taxon>
        <taxon>Actinomycetes</taxon>
        <taxon>Pseudonocardiales</taxon>
        <taxon>Pseudonocardiaceae</taxon>
        <taxon>Actinoalloteichus</taxon>
        <taxon>Actinoalloteichus cyanogriseus</taxon>
    </lineage>
</organism>
<dbReference type="Pfam" id="PF20615">
    <property type="entry name" value="DUF6802"/>
    <property type="match status" value="1"/>
</dbReference>
<protein>
    <recommendedName>
        <fullName evidence="2">DUF6802 domain-containing protein</fullName>
    </recommendedName>
</protein>
<name>A0ABT1JKL2_ACTCY</name>
<feature type="region of interest" description="Disordered" evidence="1">
    <location>
        <begin position="207"/>
        <end position="231"/>
    </location>
</feature>
<proteinExistence type="predicted"/>